<dbReference type="InterPro" id="IPR000742">
    <property type="entry name" value="EGF"/>
</dbReference>
<dbReference type="FunFam" id="2.10.25.10:FF:000388">
    <property type="entry name" value="Laminin subunit alpha"/>
    <property type="match status" value="1"/>
</dbReference>
<dbReference type="FunFam" id="2.10.25.10:FF:000090">
    <property type="entry name" value="laminin subunit alpha"/>
    <property type="match status" value="2"/>
</dbReference>
<evidence type="ECO:0000313" key="19">
    <source>
        <dbReference type="EnsemblMetazoa" id="OVOC4760.1"/>
    </source>
</evidence>
<feature type="disulfide bond" evidence="12">
    <location>
        <begin position="2038"/>
        <end position="2047"/>
    </location>
</feature>
<dbReference type="GO" id="GO:0009888">
    <property type="term" value="P:tissue development"/>
    <property type="evidence" value="ECO:0007669"/>
    <property type="project" value="TreeGrafter"/>
</dbReference>
<dbReference type="Proteomes" id="UP000024404">
    <property type="component" value="Unassembled WGS sequence"/>
</dbReference>
<feature type="domain" description="Laminin G" evidence="15">
    <location>
        <begin position="2678"/>
        <end position="2873"/>
    </location>
</feature>
<dbReference type="FunFam" id="2.10.25.10:FF:000135">
    <property type="entry name" value="Laminin subunit beta 4"/>
    <property type="match status" value="2"/>
</dbReference>
<evidence type="ECO:0000259" key="15">
    <source>
        <dbReference type="PROSITE" id="PS50025"/>
    </source>
</evidence>
<dbReference type="EnsemblMetazoa" id="OVOC4760.1">
    <property type="protein sequence ID" value="OVOC4760.1"/>
    <property type="gene ID" value="WBGene00241569"/>
</dbReference>
<feature type="disulfide bond" evidence="12">
    <location>
        <begin position="467"/>
        <end position="479"/>
    </location>
</feature>
<dbReference type="CDD" id="cd00110">
    <property type="entry name" value="LamG"/>
    <property type="match status" value="5"/>
</dbReference>
<dbReference type="Pfam" id="PF00055">
    <property type="entry name" value="Laminin_N"/>
    <property type="match status" value="1"/>
</dbReference>
<keyword evidence="4 14" id="KW-0732">Signal</keyword>
<evidence type="ECO:0000259" key="18">
    <source>
        <dbReference type="PROSITE" id="PS51117"/>
    </source>
</evidence>
<dbReference type="EMBL" id="CMVM020000144">
    <property type="status" value="NOT_ANNOTATED_CDS"/>
    <property type="molecule type" value="Genomic_DNA"/>
</dbReference>
<dbReference type="SUPFAM" id="SSF57196">
    <property type="entry name" value="EGF/Laminin"/>
    <property type="match status" value="19"/>
</dbReference>
<keyword evidence="9" id="KW-0325">Glycoprotein</keyword>
<feature type="disulfide bond" evidence="12">
    <location>
        <begin position="514"/>
        <end position="526"/>
    </location>
</feature>
<dbReference type="PANTHER" id="PTHR10574">
    <property type="entry name" value="NETRIN/LAMININ-RELATED"/>
    <property type="match status" value="1"/>
</dbReference>
<evidence type="ECO:0000256" key="12">
    <source>
        <dbReference type="PROSITE-ProRule" id="PRU00460"/>
    </source>
</evidence>
<feature type="disulfide bond" evidence="12">
    <location>
        <begin position="1554"/>
        <end position="1563"/>
    </location>
</feature>
<feature type="disulfide bond" evidence="12">
    <location>
        <begin position="671"/>
        <end position="680"/>
    </location>
</feature>
<reference evidence="20" key="1">
    <citation type="submission" date="2013-10" db="EMBL/GenBank/DDBJ databases">
        <title>Genome sequencing of Onchocerca volvulus.</title>
        <authorList>
            <person name="Cotton J."/>
            <person name="Tsai J."/>
            <person name="Stanley E."/>
            <person name="Tracey A."/>
            <person name="Holroyd N."/>
            <person name="Lustigman S."/>
            <person name="Berriman M."/>
        </authorList>
    </citation>
    <scope>NUCLEOTIDE SEQUENCE</scope>
</reference>
<dbReference type="SUPFAM" id="SSF49899">
    <property type="entry name" value="Concanavalin A-like lectins/glucanases"/>
    <property type="match status" value="5"/>
</dbReference>
<dbReference type="Pfam" id="PF00054">
    <property type="entry name" value="Laminin_G_1"/>
    <property type="match status" value="1"/>
</dbReference>
<keyword evidence="3" id="KW-0272">Extracellular matrix</keyword>
<dbReference type="InterPro" id="IPR008211">
    <property type="entry name" value="Laminin_N"/>
</dbReference>
<feature type="domain" description="Laminin EGF-like" evidence="16">
    <location>
        <begin position="1394"/>
        <end position="1439"/>
    </location>
</feature>
<reference evidence="19" key="2">
    <citation type="submission" date="2022-06" db="UniProtKB">
        <authorList>
            <consortium name="EnsemblMetazoa"/>
        </authorList>
    </citation>
    <scope>IDENTIFICATION</scope>
</reference>
<feature type="disulfide bond" evidence="12">
    <location>
        <begin position="1508"/>
        <end position="1517"/>
    </location>
</feature>
<dbReference type="SMART" id="SM00136">
    <property type="entry name" value="LamNT"/>
    <property type="match status" value="1"/>
</dbReference>
<dbReference type="GO" id="GO:0016477">
    <property type="term" value="P:cell migration"/>
    <property type="evidence" value="ECO:0007669"/>
    <property type="project" value="TreeGrafter"/>
</dbReference>
<feature type="disulfide bond" evidence="12">
    <location>
        <begin position="626"/>
        <end position="635"/>
    </location>
</feature>
<keyword evidence="8 12" id="KW-1015">Disulfide bond</keyword>
<feature type="disulfide bond" evidence="12">
    <location>
        <begin position="1415"/>
        <end position="1424"/>
    </location>
</feature>
<keyword evidence="10 12" id="KW-0424">Laminin EGF-like domain</keyword>
<feature type="domain" description="Laminin G" evidence="15">
    <location>
        <begin position="3487"/>
        <end position="3673"/>
    </location>
</feature>
<feature type="disulfide bond" evidence="12">
    <location>
        <begin position="1396"/>
        <end position="1413"/>
    </location>
</feature>
<keyword evidence="6" id="KW-0084">Basement membrane</keyword>
<feature type="disulfide bond" evidence="12">
    <location>
        <begin position="469"/>
        <end position="486"/>
    </location>
</feature>
<feature type="disulfide bond" evidence="12">
    <location>
        <begin position="1394"/>
        <end position="1406"/>
    </location>
</feature>
<dbReference type="InterPro" id="IPR010307">
    <property type="entry name" value="Laminin_dom_II"/>
</dbReference>
<dbReference type="FunFam" id="2.60.120.260:FF:000092">
    <property type="entry name" value="Laminin subunit alpha-3"/>
    <property type="match status" value="1"/>
</dbReference>
<dbReference type="InterPro" id="IPR050440">
    <property type="entry name" value="Laminin/Netrin_ECM"/>
</dbReference>
<feature type="disulfide bond" evidence="12">
    <location>
        <begin position="2065"/>
        <end position="2077"/>
    </location>
</feature>
<keyword evidence="20" id="KW-1185">Reference proteome</keyword>
<feature type="domain" description="Laminin N-terminal" evidence="18">
    <location>
        <begin position="18"/>
        <end position="292"/>
    </location>
</feature>
<feature type="disulfide bond" evidence="12">
    <location>
        <begin position="1457"/>
        <end position="1466"/>
    </location>
</feature>
<evidence type="ECO:0000256" key="9">
    <source>
        <dbReference type="ARBA" id="ARBA00023180"/>
    </source>
</evidence>
<evidence type="ECO:0000256" key="13">
    <source>
        <dbReference type="SAM" id="Coils"/>
    </source>
</evidence>
<feature type="domain" description="Laminin EGF-like" evidence="16">
    <location>
        <begin position="1810"/>
        <end position="1859"/>
    </location>
</feature>
<dbReference type="OMA" id="ISHCAAH"/>
<dbReference type="Gene3D" id="2.10.25.10">
    <property type="entry name" value="Laminin"/>
    <property type="match status" value="20"/>
</dbReference>
<dbReference type="PROSITE" id="PS50025">
    <property type="entry name" value="LAM_G_DOMAIN"/>
    <property type="match status" value="5"/>
</dbReference>
<dbReference type="FunFam" id="2.10.25.10:FF:000189">
    <property type="entry name" value="Laminin subunit alpha 2"/>
    <property type="match status" value="1"/>
</dbReference>
<comment type="caution">
    <text evidence="12">Lacks conserved residue(s) required for the propagation of feature annotation.</text>
</comment>
<dbReference type="FunFam" id="2.10.25.10:FF:000011">
    <property type="entry name" value="Cadherin EGF LAG seven-pass G-type receptor"/>
    <property type="match status" value="1"/>
</dbReference>
<keyword evidence="7 13" id="KW-0175">Coiled coil</keyword>
<dbReference type="Pfam" id="PF00053">
    <property type="entry name" value="EGF_laminin"/>
    <property type="match status" value="19"/>
</dbReference>
<feature type="domain" description="Laminin EGF-like" evidence="16">
    <location>
        <begin position="1485"/>
        <end position="1532"/>
    </location>
</feature>
<dbReference type="FunFam" id="2.10.25.10:FF:000083">
    <property type="entry name" value="Laminin subunit alpha"/>
    <property type="match status" value="1"/>
</dbReference>
<feature type="domain" description="Laminin G" evidence="15">
    <location>
        <begin position="2886"/>
        <end position="3055"/>
    </location>
</feature>
<dbReference type="SMART" id="SM00281">
    <property type="entry name" value="LamB"/>
    <property type="match status" value="1"/>
</dbReference>
<dbReference type="PANTHER" id="PTHR10574:SF406">
    <property type="entry name" value="LAMININ SUBUNIT ALPHA 5"/>
    <property type="match status" value="1"/>
</dbReference>
<dbReference type="SMART" id="SM00282">
    <property type="entry name" value="LamG"/>
    <property type="match status" value="5"/>
</dbReference>
<evidence type="ECO:0000256" key="7">
    <source>
        <dbReference type="ARBA" id="ARBA00023054"/>
    </source>
</evidence>
<feature type="domain" description="Laminin G" evidence="15">
    <location>
        <begin position="3308"/>
        <end position="3481"/>
    </location>
</feature>
<keyword evidence="5" id="KW-0677">Repeat</keyword>
<organism evidence="19 20">
    <name type="scientific">Onchocerca volvulus</name>
    <dbReference type="NCBI Taxonomy" id="6282"/>
    <lineage>
        <taxon>Eukaryota</taxon>
        <taxon>Metazoa</taxon>
        <taxon>Ecdysozoa</taxon>
        <taxon>Nematoda</taxon>
        <taxon>Chromadorea</taxon>
        <taxon>Rhabditida</taxon>
        <taxon>Spirurina</taxon>
        <taxon>Spiruromorpha</taxon>
        <taxon>Filarioidea</taxon>
        <taxon>Onchocercidae</taxon>
        <taxon>Onchocerca</taxon>
    </lineage>
</organism>
<proteinExistence type="predicted"/>
<feature type="disulfide bond" evidence="12">
    <location>
        <begin position="607"/>
        <end position="624"/>
    </location>
</feature>
<feature type="disulfide bond" evidence="12">
    <location>
        <begin position="605"/>
        <end position="617"/>
    </location>
</feature>
<feature type="disulfide bond" evidence="12">
    <location>
        <begin position="488"/>
        <end position="497"/>
    </location>
</feature>
<sequence length="3676" mass="408694">MLPMFLLFIVAVETGFTWGQVLVPPYTNLALGRKIEASSTCGELNGQPIKEIFCQIAGSSQYTPLNQYSYSTGEDGVSVFAELKMEKQSFVQGGQMCDFCQSNSSFTHPATNMVDGRATWWQSPPLSRGMQYNQVNISINLEQEFHVAYVWIQMANSPRPGSWILERSVDGGKTYVPWQYFAETPAECDRLFGRHTLQPILEDDTVICTHEFSGIHPMENAEIMINLLENRPGKHNFSHSEVLQNFTRATNVRLRLLRTKTLHGHLMDVNRRDPTVTRRYFYAIKEIFMGGRCVCNGHADTCDILDVRRSNILLCRCEHNTCGDHCEYCCPGFEQKMWQRSKEGAEFVCEPCNCHGHSEECVYEKELDRMHSSLDIHGNYEGGGRCLNCRDNTEGINCNKCIFGYYRPQMKWWNETDVCQPCLCDLAKHTGDCEDETARCICKSQFTGVNCDRCAPGHYSPPECKPCDCFVNGTIDDTCLPVNGHCPCKTNYGGVFCQVCAPGYTNLTIGCISCKCDERGSLHNNCNESTSQCMCKTNFAGLTCDSCADGYFGPLCEYCDCDAVGTQSSICEKETGACLCKPGFSSSRCDACDLNFYGYPHCKECGCNEHGSKSAECDRKNGDCPCYANFTGKKCDRCAAGFYDFPNCKPCSCLAIGSKGMTCDSNGQCYCKPNFQGERCDQCKTNFYNFPICEECNCNPKGVVTGFAGCDKVEPGELCTCKTHVTGRICDQCKSTYWDLQYHHEDGCVPCDCNLAGTLSGLNECSIEEGQCNCKRHVVSHRCDKCADGFFQLELHNQFGCQACNCDIGGALGIGCDMETGECRCRPRITGQKCDRPIENHYFPTLWHNKYEAEDGISMEQNPVRFAIDKGKFPNYSWKGYAVFSPIQKDILLDIVISKASIYRLLLHYVNPADVQIDVRVAIMPLFTHTQDVEQRVRLNLPAMLEPTTIAINPKQPFILNPGKWRIKISTKQRLFLDYIVLLPSEYYEGTVLKERIFEPCQALDSQNVTCLDLLYPPLPVASRADVTGHGLIMKEQNDNSTLKVEKIPVVTGERAFVRIGSEDHRILISLEVPEDDYYVVLLEYYNAHRKIIPLTLEVRQFGQLLMRENIVLKHCSYSTFCRDVVTSAAGVAPIHLKNGEDTAITLITEAKHEFGLAAVNLVRIENWDVSYLQQVPVCIRKNGHCINQWFPPVANGILNEAESQMNANNSISGEKLPFVIANPKEIQVMALDENMGTVEVSGVVPSHGHYVFIVHYFNPDNTFLTVDVTLQNGHLYHAELPFSYCPSVIGCRAVIREKEQRDVIQFFIDDKYTASFYFNESQKGPLYIDSIISLPFHSYSDTLLTPLLVDVSMEYIQECSLDNFRNDPSNVSEYCRQKVFSLTSEYNMAAFPCECSSQGSISFMCEEYGGKCSCRSNIIGRRCDRCAPGYYGFPDCIKCRCPDNHLCDENTGQCFCPPHVEGKHCDSCVPYAFGYDPLIGCQLCGCQQNGSEAGQLQCDPDNGQCLCKANVGGRKCDKCLPGFYGFPHCYECACEIKGTTEEICESTNAACKCKKNVIGENCDICRPGTFDLRASNSNGCSECFCFGATDRCRSSFLPVTFVNFDEGAWKVYPNESILHSHGKVIYEARNHNEDDIYFLAPIGSGHDFTTSYGLQLSFVISSNPRNGETKMSSAPDVRLVGNNTILDFWAREQPANPRIPFSVEIKLLPENFMGPTGEPTTRDTLMMVLHDLDELRIKACYYTNCQSAAVSELQFEIARDDQTTGDSYTASSVEMCQCPPPYTGLSCQQCSPGYYRVNNGRYLGSCVPCNCNGHSGSCDPITGICFDCEHDTFGDHCEFCRVGFYGNATKGGPYSCLPCACPYATDTNNFATSCQVSETGMLESCFCKEGYTSDHCERCDVGYYGQPTAVGGSCHKCDCNNNNDLSVDGSCHPMTGDCYLCLNHTDGPHCEHCKPWFYGNAVEAKNCTDCTCNQCGSLLCDNKSGRCECLPNVEGENCDRCVTNAWGFSRCHGCDLCNCALASSSPQCDAESGQCSCMPGAAGQMCEMCEYGYWNYGSTGCSKCDCEADLSMGTVCDVNTGQCHCQEGATGPRCDQCIPQYLRIPNFGCRLCDECVHSAVHDLDRLAGTVDFVNGTINNISTTALTGTRLKRIRKKIDDLKPIVINHMVSAFDVDIESLSSDVSGITADVVGILVRANRSSDTLSAMDSTVIGIINRTNVFPSDVFDRVEAAASIVDSLKNLVFSLGKDSSAVDRQKWLTDSTSLLQKIRDATNDKEMEKRVEHANSEVQKLLSRIEELKNEEKMIYAKYFNVRDQMNGLIDNITEYRSFLHQVASSVKNTQQRVNNSNIRHINSVQAGVKAGEAKIRETCTVMNNLKTASETSIEWLSNLNKTLREIMSKVQNVFDRLSIMNNRDHHRWILNINKDEYRNKSKEMENEALFLSSLFDRTRTEARNAVAAVNGYKELMEGLKTARNMTIQASLNAEHARKFHKEGAVTLAKTLREQSADLLRSAIDLKQSSINNVDNLKVAFVGKASELQFLIGKQKGIIESLHLKFDDKEVNAKLEHSLTASKQARTRINSTIFIFDRFKPDLEEVIDRSEKLVGSILISANDVDTAREQILKLVNESSPIMGDLEMQQNAVSNISATIEHCREKLNLLKEKIALTRDLANRIKLGAHFEKGSILELPLPPRITRSAAYTNIEFFFRTANTSGIIGRLILFFGNELGVAGTRAVPTDDYIAVEVEKGHLRVVVNLGETPTHLISDSFVADGNWRKVAVDRVGKTVKLRVSPPNSANYEEEKTKIIDGFKSVLNLHQKKSRLFIGGIVPGVNISPDVHSRDFSGDIEDLRIHGETVGLWNAKKGSIYNVQGAKKKIFASSSLTDEIALSFSGDGYAVHKLGIWNPQKQTIFSLTFQTYSPDGLLLYLGKERDFLSLELQDGRGKLSFDFGSGVGRLTSTGKNYNDGRPHSVYVHRLERHARMQIDDNDVSEGDSPGTMFKLSLSDVFYLGGVPSDISTRTTVVSFNGCIEHVKLDNRLMDLSKSSTAKGVQPGCSARNVRVISMVSERSTATFTNFSPKKNYLELTLRFKTKRPSGILASVISDEQEVLLQLRYQDGFILAEYGSDNKDVVQIEFVSVADGQWHYFAVVVKPKTIRLDVDDLYSSEIRRTITDNEVIGVPIIVQFGRSLDSDLHFEGCIGDATYNGQLLDFAEASVKEVSLTGCSFPEDISTDMPLGQTTTNRPMNIAVRGTDSMQLLVTEIAEEFTAENRISSETSSHSIRKGIARKPDECALLRRSYGDRPDSSGILFGLSASSRLEFDKPPASFDKNSIFSVQLRATASNGIIMFTTNNKHTDYLALYLINGIVHFAYNSGSGQAVLKSKRSVMDDEWHTIRAEREGIAGTLYIDNVMEGNGQSPPGTDAVDTQPPIYFGGLPSDLVPFASRILPGAKSVFGGCLRDFKLNEMKFDVPPVEIGTVPCSQYIEEGLYFGENAGYAILNKNLKVGSSFNIELEVRPRTKTAVLLSVGILEYLTLYFLNGTIKFTVDNGAGPETVSYVPSMTNALCDGHWHHIKVGNVFDQELYKTKNLMTLTVDGRSNLNIMKKGKKTDTNTKDPLYLGGVPKGTRPRGLETTEGFLGCIRVLNMGKKPRKRKNIDLSQVPLFGDITKNSCPVN</sequence>
<dbReference type="FunFam" id="2.10.25.10:FF:000051">
    <property type="entry name" value="Laminin subunit alpha 4"/>
    <property type="match status" value="1"/>
</dbReference>
<feature type="disulfide bond" evidence="12">
    <location>
        <begin position="1533"/>
        <end position="1545"/>
    </location>
</feature>
<dbReference type="PROSITE" id="PS51115">
    <property type="entry name" value="LAMININ_IVA"/>
    <property type="match status" value="1"/>
</dbReference>
<feature type="disulfide bond" evidence="12">
    <location>
        <begin position="2067"/>
        <end position="2084"/>
    </location>
</feature>
<feature type="disulfide bond" evidence="12">
    <location>
        <begin position="535"/>
        <end position="544"/>
    </location>
</feature>
<evidence type="ECO:0000256" key="2">
    <source>
        <dbReference type="ARBA" id="ARBA00022525"/>
    </source>
</evidence>
<dbReference type="FunFam" id="2.10.25.10:FF:000069">
    <property type="entry name" value="Laminin subunit alpha 1"/>
    <property type="match status" value="1"/>
</dbReference>
<feature type="domain" description="Laminin EGF-like" evidence="16">
    <location>
        <begin position="559"/>
        <end position="604"/>
    </location>
</feature>
<feature type="disulfide bond" evidence="12">
    <location>
        <begin position="1942"/>
        <end position="1951"/>
    </location>
</feature>
<dbReference type="GO" id="GO:0034446">
    <property type="term" value="P:substrate adhesion-dependent cell spreading"/>
    <property type="evidence" value="ECO:0007669"/>
    <property type="project" value="TreeGrafter"/>
</dbReference>
<feature type="disulfide bond" evidence="12">
    <location>
        <begin position="516"/>
        <end position="533"/>
    </location>
</feature>
<evidence type="ECO:0000256" key="14">
    <source>
        <dbReference type="SAM" id="SignalP"/>
    </source>
</evidence>
<dbReference type="FunFam" id="2.10.25.10:FF:000034">
    <property type="entry name" value="Laminin subunit alpha 3"/>
    <property type="match status" value="1"/>
</dbReference>
<dbReference type="PROSITE" id="PS01248">
    <property type="entry name" value="EGF_LAM_1"/>
    <property type="match status" value="8"/>
</dbReference>
<evidence type="ECO:0000256" key="1">
    <source>
        <dbReference type="ARBA" id="ARBA00004302"/>
    </source>
</evidence>
<dbReference type="InterPro" id="IPR056863">
    <property type="entry name" value="LMN_ATRN_NET-like_EGF"/>
</dbReference>
<dbReference type="Pfam" id="PF24973">
    <property type="entry name" value="EGF_LMN_ATRN"/>
    <property type="match status" value="1"/>
</dbReference>
<dbReference type="InterPro" id="IPR001791">
    <property type="entry name" value="Laminin_G"/>
</dbReference>
<comment type="subunit">
    <text evidence="11">Laminin is a complex glycoprotein, consisting of three different polypeptide chains (alpha, beta, gamma), which are bound to each other by disulfide bonds into a cross-shaped molecule comprising one long and three short arms with globules at each end.</text>
</comment>
<protein>
    <submittedName>
        <fullName evidence="19">Uncharacterized protein</fullName>
    </submittedName>
</protein>
<dbReference type="CDD" id="cd02795">
    <property type="entry name" value="CBM6-CBM35-CBM36_like"/>
    <property type="match status" value="1"/>
</dbReference>
<dbReference type="InterPro" id="IPR000034">
    <property type="entry name" value="Laminin_IV"/>
</dbReference>
<keyword evidence="2" id="KW-0964">Secreted</keyword>
<feature type="signal peptide" evidence="14">
    <location>
        <begin position="1"/>
        <end position="19"/>
    </location>
</feature>
<feature type="domain" description="Laminin EGF-like" evidence="16">
    <location>
        <begin position="2018"/>
        <end position="2064"/>
    </location>
</feature>
<dbReference type="GO" id="GO:0009887">
    <property type="term" value="P:animal organ morphogenesis"/>
    <property type="evidence" value="ECO:0007669"/>
    <property type="project" value="TreeGrafter"/>
</dbReference>
<feature type="domain" description="Laminin EGF-like" evidence="16">
    <location>
        <begin position="467"/>
        <end position="513"/>
    </location>
</feature>
<feature type="disulfide bond" evidence="12">
    <location>
        <begin position="559"/>
        <end position="571"/>
    </location>
</feature>
<dbReference type="Pfam" id="PF02210">
    <property type="entry name" value="Laminin_G_2"/>
    <property type="match status" value="4"/>
</dbReference>
<feature type="disulfide bond" evidence="12">
    <location>
        <begin position="580"/>
        <end position="589"/>
    </location>
</feature>
<dbReference type="FunFam" id="2.10.25.10:FF:000106">
    <property type="entry name" value="Heparan sulfate proteoglycan 2"/>
    <property type="match status" value="1"/>
</dbReference>
<dbReference type="PROSITE" id="PS50027">
    <property type="entry name" value="EGF_LAM_2"/>
    <property type="match status" value="15"/>
</dbReference>
<feature type="disulfide bond" evidence="12">
    <location>
        <begin position="1954"/>
        <end position="1968"/>
    </location>
</feature>
<feature type="domain" description="Laminin EGF-like" evidence="16">
    <location>
        <begin position="651"/>
        <end position="700"/>
    </location>
</feature>
<dbReference type="CDD" id="cd00055">
    <property type="entry name" value="EGF_Lam"/>
    <property type="match status" value="21"/>
</dbReference>
<dbReference type="Gene3D" id="2.60.120.260">
    <property type="entry name" value="Galactose-binding domain-like"/>
    <property type="match status" value="1"/>
</dbReference>
<evidence type="ECO:0000256" key="8">
    <source>
        <dbReference type="ARBA" id="ARBA00023157"/>
    </source>
</evidence>
<evidence type="ECO:0000256" key="11">
    <source>
        <dbReference type="ARBA" id="ARBA00065619"/>
    </source>
</evidence>
<evidence type="ECO:0000259" key="16">
    <source>
        <dbReference type="PROSITE" id="PS50027"/>
    </source>
</evidence>
<feature type="domain" description="Laminin EGF-like" evidence="16">
    <location>
        <begin position="605"/>
        <end position="650"/>
    </location>
</feature>
<dbReference type="InterPro" id="IPR013320">
    <property type="entry name" value="ConA-like_dom_sf"/>
</dbReference>
<accession>A0A8R1XUY5</accession>
<name>A0A8R1XUY5_ONCVO</name>
<feature type="coiled-coil region" evidence="13">
    <location>
        <begin position="2276"/>
        <end position="2310"/>
    </location>
</feature>
<dbReference type="PROSITE" id="PS51117">
    <property type="entry name" value="LAMININ_NTER"/>
    <property type="match status" value="1"/>
</dbReference>
<dbReference type="Gene3D" id="2.60.120.200">
    <property type="match status" value="5"/>
</dbReference>
<dbReference type="GO" id="GO:0040017">
    <property type="term" value="P:positive regulation of locomotion"/>
    <property type="evidence" value="ECO:0007669"/>
    <property type="project" value="UniProtKB-ARBA"/>
</dbReference>
<feature type="chain" id="PRO_5035850482" evidence="14">
    <location>
        <begin position="20"/>
        <end position="3676"/>
    </location>
</feature>
<evidence type="ECO:0000313" key="20">
    <source>
        <dbReference type="Proteomes" id="UP000024404"/>
    </source>
</evidence>
<feature type="domain" description="Laminin EGF-like" evidence="16">
    <location>
        <begin position="1440"/>
        <end position="1484"/>
    </location>
</feature>
<dbReference type="SMART" id="SM00181">
    <property type="entry name" value="EGF"/>
    <property type="match status" value="13"/>
</dbReference>
<dbReference type="Pfam" id="PF00052">
    <property type="entry name" value="Laminin_B"/>
    <property type="match status" value="1"/>
</dbReference>
<dbReference type="FunFam" id="2.10.25.10:FF:000407">
    <property type="entry name" value="Laminin subunit alpha-3"/>
    <property type="match status" value="1"/>
</dbReference>
<feature type="domain" description="Laminin EGF-like" evidence="16">
    <location>
        <begin position="751"/>
        <end position="803"/>
    </location>
</feature>
<dbReference type="GO" id="GO:0070831">
    <property type="term" value="P:basement membrane assembly"/>
    <property type="evidence" value="ECO:0007669"/>
    <property type="project" value="TreeGrafter"/>
</dbReference>
<feature type="disulfide bond" evidence="12">
    <location>
        <begin position="1990"/>
        <end position="1999"/>
    </location>
</feature>
<feature type="domain" description="Laminin EGF-like" evidence="16">
    <location>
        <begin position="514"/>
        <end position="558"/>
    </location>
</feature>
<feature type="domain" description="Laminin EGF-like" evidence="16">
    <location>
        <begin position="1533"/>
        <end position="1583"/>
    </location>
</feature>
<feature type="domain" description="Laminin IV type A" evidence="17">
    <location>
        <begin position="1595"/>
        <end position="1776"/>
    </location>
</feature>
<evidence type="ECO:0000256" key="6">
    <source>
        <dbReference type="ARBA" id="ARBA00022869"/>
    </source>
</evidence>
<dbReference type="SMART" id="SM00180">
    <property type="entry name" value="EGF_Lam"/>
    <property type="match status" value="22"/>
</dbReference>
<feature type="disulfide bond" evidence="12">
    <location>
        <begin position="651"/>
        <end position="663"/>
    </location>
</feature>
<feature type="domain" description="Laminin EGF-like" evidence="16">
    <location>
        <begin position="1918"/>
        <end position="1970"/>
    </location>
</feature>
<feature type="disulfide bond" evidence="12">
    <location>
        <begin position="561"/>
        <end position="578"/>
    </location>
</feature>
<feature type="disulfide bond" evidence="12">
    <location>
        <begin position="2086"/>
        <end position="2095"/>
    </location>
</feature>
<feature type="domain" description="Laminin EGF-like" evidence="16">
    <location>
        <begin position="2065"/>
        <end position="2112"/>
    </location>
</feature>
<evidence type="ECO:0000256" key="5">
    <source>
        <dbReference type="ARBA" id="ARBA00022737"/>
    </source>
</evidence>
<feature type="domain" description="Laminin EGF-like" evidence="16">
    <location>
        <begin position="1971"/>
        <end position="2017"/>
    </location>
</feature>
<feature type="disulfide bond" evidence="12">
    <location>
        <begin position="1829"/>
        <end position="1838"/>
    </location>
</feature>
<dbReference type="Pfam" id="PF06009">
    <property type="entry name" value="Laminin_II"/>
    <property type="match status" value="1"/>
</dbReference>
<comment type="subcellular location">
    <subcellularLocation>
        <location evidence="1">Secreted</location>
        <location evidence="1">Extracellular space</location>
        <location evidence="1">Extracellular matrix</location>
        <location evidence="1">Basement membrane</location>
    </subcellularLocation>
</comment>
<evidence type="ECO:0000259" key="17">
    <source>
        <dbReference type="PROSITE" id="PS51115"/>
    </source>
</evidence>
<dbReference type="GO" id="GO:0043256">
    <property type="term" value="C:laminin complex"/>
    <property type="evidence" value="ECO:0007669"/>
    <property type="project" value="TreeGrafter"/>
</dbReference>
<evidence type="ECO:0000256" key="3">
    <source>
        <dbReference type="ARBA" id="ARBA00022530"/>
    </source>
</evidence>
<feature type="disulfide bond" evidence="12">
    <location>
        <begin position="1535"/>
        <end position="1552"/>
    </location>
</feature>
<dbReference type="PRINTS" id="PR00011">
    <property type="entry name" value="EGFLAMININ"/>
</dbReference>
<dbReference type="GO" id="GO:0007411">
    <property type="term" value="P:axon guidance"/>
    <property type="evidence" value="ECO:0007669"/>
    <property type="project" value="TreeGrafter"/>
</dbReference>
<feature type="domain" description="Laminin G" evidence="15">
    <location>
        <begin position="3061"/>
        <end position="3225"/>
    </location>
</feature>
<evidence type="ECO:0000256" key="10">
    <source>
        <dbReference type="ARBA" id="ARBA00023292"/>
    </source>
</evidence>
<evidence type="ECO:0000256" key="4">
    <source>
        <dbReference type="ARBA" id="ARBA00022729"/>
    </source>
</evidence>
<dbReference type="InterPro" id="IPR002049">
    <property type="entry name" value="LE_dom"/>
</dbReference>
<feature type="disulfide bond" evidence="12">
    <location>
        <begin position="774"/>
        <end position="783"/>
    </location>
</feature>